<dbReference type="Proteomes" id="UP000477911">
    <property type="component" value="Unassembled WGS sequence"/>
</dbReference>
<evidence type="ECO:0008006" key="4">
    <source>
        <dbReference type="Google" id="ProtNLM"/>
    </source>
</evidence>
<gene>
    <name evidence="2" type="ORF">GR170_14640</name>
</gene>
<keyword evidence="3" id="KW-1185">Reference proteome</keyword>
<proteinExistence type="predicted"/>
<comment type="caution">
    <text evidence="2">The sequence shown here is derived from an EMBL/GenBank/DDBJ whole genome shotgun (WGS) entry which is preliminary data.</text>
</comment>
<name>A0A6L7G6E2_9RHOB</name>
<reference evidence="2 3" key="1">
    <citation type="submission" date="2019-12" db="EMBL/GenBank/DDBJ databases">
        <authorList>
            <person name="Li M."/>
        </authorList>
    </citation>
    <scope>NUCLEOTIDE SEQUENCE [LARGE SCALE GENOMIC DNA]</scope>
    <source>
        <strain evidence="2 3">GBMRC 2024</strain>
    </source>
</reference>
<evidence type="ECO:0000313" key="2">
    <source>
        <dbReference type="EMBL" id="MXN19078.1"/>
    </source>
</evidence>
<dbReference type="EMBL" id="WUMU01000016">
    <property type="protein sequence ID" value="MXN19078.1"/>
    <property type="molecule type" value="Genomic_DNA"/>
</dbReference>
<sequence length="78" mass="9213">MRRRTRKEWADEEILQVLHLRDHDKLPMRDIATSFGVSRASIIGMTNRISIELERTDPDGNQNGTMPPKWWQNRMAHT</sequence>
<accession>A0A6L7G6E2</accession>
<organism evidence="2 3">
    <name type="scientific">Pseudooceanicola albus</name>
    <dbReference type="NCBI Taxonomy" id="2692189"/>
    <lineage>
        <taxon>Bacteria</taxon>
        <taxon>Pseudomonadati</taxon>
        <taxon>Pseudomonadota</taxon>
        <taxon>Alphaproteobacteria</taxon>
        <taxon>Rhodobacterales</taxon>
        <taxon>Paracoccaceae</taxon>
        <taxon>Pseudooceanicola</taxon>
    </lineage>
</organism>
<dbReference type="RefSeq" id="WP_160895196.1">
    <property type="nucleotide sequence ID" value="NZ_WUMU01000016.1"/>
</dbReference>
<evidence type="ECO:0000256" key="1">
    <source>
        <dbReference type="SAM" id="MobiDB-lite"/>
    </source>
</evidence>
<feature type="region of interest" description="Disordered" evidence="1">
    <location>
        <begin position="55"/>
        <end position="78"/>
    </location>
</feature>
<evidence type="ECO:0000313" key="3">
    <source>
        <dbReference type="Proteomes" id="UP000477911"/>
    </source>
</evidence>
<dbReference type="AlphaFoldDB" id="A0A6L7G6E2"/>
<protein>
    <recommendedName>
        <fullName evidence="4">HTH psq-type domain-containing protein</fullName>
    </recommendedName>
</protein>